<gene>
    <name evidence="10" type="ORF">GOP47_0023719</name>
</gene>
<dbReference type="EMBL" id="JABFUD020000023">
    <property type="protein sequence ID" value="KAI5061214.1"/>
    <property type="molecule type" value="Genomic_DNA"/>
</dbReference>
<dbReference type="InterPro" id="IPR013057">
    <property type="entry name" value="AA_transpt_TM"/>
</dbReference>
<keyword evidence="7 8" id="KW-0472">Membrane</keyword>
<comment type="similarity">
    <text evidence="2">Belongs to the amino acid/polyamine transporter 2 family.</text>
</comment>
<evidence type="ECO:0000256" key="7">
    <source>
        <dbReference type="ARBA" id="ARBA00023136"/>
    </source>
</evidence>
<evidence type="ECO:0000256" key="6">
    <source>
        <dbReference type="ARBA" id="ARBA00022989"/>
    </source>
</evidence>
<feature type="transmembrane region" description="Helical" evidence="8">
    <location>
        <begin position="362"/>
        <end position="380"/>
    </location>
</feature>
<dbReference type="GO" id="GO:0015179">
    <property type="term" value="F:L-amino acid transmembrane transporter activity"/>
    <property type="evidence" value="ECO:0007669"/>
    <property type="project" value="TreeGrafter"/>
</dbReference>
<feature type="transmembrane region" description="Helical" evidence="8">
    <location>
        <begin position="160"/>
        <end position="180"/>
    </location>
</feature>
<evidence type="ECO:0000256" key="5">
    <source>
        <dbReference type="ARBA" id="ARBA00022970"/>
    </source>
</evidence>
<sequence length="447" mass="48403">MAPTRSFKEVSEYSPLLPCKQEDDERQHDGYTAASLSSAVFNLSTSIVGAGIMGLPATMNTVGLIPGILLIIFVGFLTNHSIDYLLRYSSASKAVSYSGVMADSFGRIGRVLLQLCIIVNNFGLLVVYLIIIADVLSGSTISSVHHSGVLEEWAGGETWWNQRTVVMLVTTIFILAPLACVRHVDSLELTSALSVGLAILFVVVTAAIFLYKLAVGTIGLPKLLPTFSLDASTILGYFSVVPILVTAYICHHSIHPILNELKRASDSTKVIRFSLGLCTSIYVTTSVFGYLLFGEGTLSDVLSNFDADLEVPHGAVLSDVVRVGYAVHLMLVYPLLNFSLRLNVDGLVFPRARPISLDDRRFYSMTFCLVAVAFVGASFVPDIWDAFQFTGSTSAVCLGFVFPGSLVLRDVHNIATRREKVVAWFMVLLAAGASCIAISGDIYELFA</sequence>
<feature type="transmembrane region" description="Helical" evidence="8">
    <location>
        <begin position="270"/>
        <end position="293"/>
    </location>
</feature>
<keyword evidence="6 8" id="KW-1133">Transmembrane helix</keyword>
<dbReference type="OrthoDB" id="28208at2759"/>
<feature type="transmembrane region" description="Helical" evidence="8">
    <location>
        <begin position="231"/>
        <end position="250"/>
    </location>
</feature>
<keyword evidence="11" id="KW-1185">Reference proteome</keyword>
<dbReference type="GO" id="GO:0031090">
    <property type="term" value="C:organelle membrane"/>
    <property type="evidence" value="ECO:0007669"/>
    <property type="project" value="UniProtKB-ARBA"/>
</dbReference>
<dbReference type="PANTHER" id="PTHR22950">
    <property type="entry name" value="AMINO ACID TRANSPORTER"/>
    <property type="match status" value="1"/>
</dbReference>
<proteinExistence type="inferred from homology"/>
<evidence type="ECO:0000256" key="2">
    <source>
        <dbReference type="ARBA" id="ARBA00008066"/>
    </source>
</evidence>
<feature type="transmembrane region" description="Helical" evidence="8">
    <location>
        <begin position="421"/>
        <end position="443"/>
    </location>
</feature>
<reference evidence="10" key="1">
    <citation type="submission" date="2021-01" db="EMBL/GenBank/DDBJ databases">
        <title>Adiantum capillus-veneris genome.</title>
        <authorList>
            <person name="Fang Y."/>
            <person name="Liao Q."/>
        </authorList>
    </citation>
    <scope>NUCLEOTIDE SEQUENCE</scope>
    <source>
        <strain evidence="10">H3</strain>
        <tissue evidence="10">Leaf</tissue>
    </source>
</reference>
<name>A0A9D4U674_ADICA</name>
<comment type="caution">
    <text evidence="10">The sequence shown here is derived from an EMBL/GenBank/DDBJ whole genome shotgun (WGS) entry which is preliminary data.</text>
</comment>
<keyword evidence="3" id="KW-0813">Transport</keyword>
<dbReference type="Pfam" id="PF01490">
    <property type="entry name" value="Aa_trans"/>
    <property type="match status" value="1"/>
</dbReference>
<evidence type="ECO:0000313" key="11">
    <source>
        <dbReference type="Proteomes" id="UP000886520"/>
    </source>
</evidence>
<dbReference type="PANTHER" id="PTHR22950:SF458">
    <property type="entry name" value="SODIUM-COUPLED NEUTRAL AMINO ACID TRANSPORTER 11-RELATED"/>
    <property type="match status" value="1"/>
</dbReference>
<evidence type="ECO:0000256" key="1">
    <source>
        <dbReference type="ARBA" id="ARBA00004141"/>
    </source>
</evidence>
<accession>A0A9D4U674</accession>
<keyword evidence="4 8" id="KW-0812">Transmembrane</keyword>
<evidence type="ECO:0000313" key="10">
    <source>
        <dbReference type="EMBL" id="KAI5061214.1"/>
    </source>
</evidence>
<protein>
    <recommendedName>
        <fullName evidence="9">Amino acid transporter transmembrane domain-containing protein</fullName>
    </recommendedName>
</protein>
<feature type="transmembrane region" description="Helical" evidence="8">
    <location>
        <begin position="64"/>
        <end position="86"/>
    </location>
</feature>
<feature type="domain" description="Amino acid transporter transmembrane" evidence="9">
    <location>
        <begin position="34"/>
        <end position="437"/>
    </location>
</feature>
<dbReference type="AlphaFoldDB" id="A0A9D4U674"/>
<feature type="transmembrane region" description="Helical" evidence="8">
    <location>
        <begin position="111"/>
        <end position="133"/>
    </location>
</feature>
<feature type="transmembrane region" description="Helical" evidence="8">
    <location>
        <begin position="323"/>
        <end position="342"/>
    </location>
</feature>
<feature type="transmembrane region" description="Helical" evidence="8">
    <location>
        <begin position="386"/>
        <end position="409"/>
    </location>
</feature>
<keyword evidence="5" id="KW-0029">Amino-acid transport</keyword>
<comment type="subcellular location">
    <subcellularLocation>
        <location evidence="1">Membrane</location>
        <topology evidence="1">Multi-pass membrane protein</topology>
    </subcellularLocation>
</comment>
<feature type="transmembrane region" description="Helical" evidence="8">
    <location>
        <begin position="192"/>
        <end position="211"/>
    </location>
</feature>
<evidence type="ECO:0000256" key="4">
    <source>
        <dbReference type="ARBA" id="ARBA00022692"/>
    </source>
</evidence>
<evidence type="ECO:0000256" key="8">
    <source>
        <dbReference type="SAM" id="Phobius"/>
    </source>
</evidence>
<evidence type="ECO:0000259" key="9">
    <source>
        <dbReference type="Pfam" id="PF01490"/>
    </source>
</evidence>
<evidence type="ECO:0000256" key="3">
    <source>
        <dbReference type="ARBA" id="ARBA00022448"/>
    </source>
</evidence>
<feature type="transmembrane region" description="Helical" evidence="8">
    <location>
        <begin position="30"/>
        <end position="52"/>
    </location>
</feature>
<organism evidence="10 11">
    <name type="scientific">Adiantum capillus-veneris</name>
    <name type="common">Maidenhair fern</name>
    <dbReference type="NCBI Taxonomy" id="13818"/>
    <lineage>
        <taxon>Eukaryota</taxon>
        <taxon>Viridiplantae</taxon>
        <taxon>Streptophyta</taxon>
        <taxon>Embryophyta</taxon>
        <taxon>Tracheophyta</taxon>
        <taxon>Polypodiopsida</taxon>
        <taxon>Polypodiidae</taxon>
        <taxon>Polypodiales</taxon>
        <taxon>Pteridineae</taxon>
        <taxon>Pteridaceae</taxon>
        <taxon>Vittarioideae</taxon>
        <taxon>Adiantum</taxon>
    </lineage>
</organism>
<dbReference type="Proteomes" id="UP000886520">
    <property type="component" value="Chromosome 23"/>
</dbReference>